<keyword evidence="2 4" id="KW-0378">Hydrolase</keyword>
<dbReference type="InterPro" id="IPR050309">
    <property type="entry name" value="Type-B_Carboxylest/Lipase"/>
</dbReference>
<evidence type="ECO:0000259" key="3">
    <source>
        <dbReference type="Pfam" id="PF00135"/>
    </source>
</evidence>
<comment type="similarity">
    <text evidence="1">Belongs to the type-B carboxylesterase/lipase family.</text>
</comment>
<dbReference type="InterPro" id="IPR019826">
    <property type="entry name" value="Carboxylesterase_B_AS"/>
</dbReference>
<gene>
    <name evidence="4" type="primary">fumD_3</name>
    <name evidence="4" type="ORF">GALL_270580</name>
</gene>
<dbReference type="InterPro" id="IPR002018">
    <property type="entry name" value="CarbesteraseB"/>
</dbReference>
<dbReference type="AlphaFoldDB" id="A0A1J5R6K6"/>
<dbReference type="PROSITE" id="PS00122">
    <property type="entry name" value="CARBOXYLESTERASE_B_1"/>
    <property type="match status" value="1"/>
</dbReference>
<dbReference type="EC" id="3.1.1.87" evidence="4"/>
<protein>
    <submittedName>
        <fullName evidence="4">Fumonisin B1 esterase</fullName>
        <ecNumber evidence="4">3.1.1.87</ecNumber>
    </submittedName>
</protein>
<evidence type="ECO:0000256" key="1">
    <source>
        <dbReference type="ARBA" id="ARBA00005964"/>
    </source>
</evidence>
<dbReference type="Gene3D" id="3.40.50.1820">
    <property type="entry name" value="alpha/beta hydrolase"/>
    <property type="match status" value="1"/>
</dbReference>
<dbReference type="EMBL" id="MLJW01000272">
    <property type="protein sequence ID" value="OIQ91034.1"/>
    <property type="molecule type" value="Genomic_DNA"/>
</dbReference>
<organism evidence="4">
    <name type="scientific">mine drainage metagenome</name>
    <dbReference type="NCBI Taxonomy" id="410659"/>
    <lineage>
        <taxon>unclassified sequences</taxon>
        <taxon>metagenomes</taxon>
        <taxon>ecological metagenomes</taxon>
    </lineage>
</organism>
<evidence type="ECO:0000313" key="4">
    <source>
        <dbReference type="EMBL" id="OIQ91034.1"/>
    </source>
</evidence>
<evidence type="ECO:0000256" key="2">
    <source>
        <dbReference type="ARBA" id="ARBA00022801"/>
    </source>
</evidence>
<reference evidence="4" key="1">
    <citation type="submission" date="2016-10" db="EMBL/GenBank/DDBJ databases">
        <title>Sequence of Gallionella enrichment culture.</title>
        <authorList>
            <person name="Poehlein A."/>
            <person name="Muehling M."/>
            <person name="Daniel R."/>
        </authorList>
    </citation>
    <scope>NUCLEOTIDE SEQUENCE</scope>
</reference>
<sequence length="519" mass="56443">MTRIPCLFILMLGLPACLLAGNQILVTTRAGVLEGALADPAPVYAFKGVPYAAPPVGALRWRAPRPVVPWSGVRQATQFGPSPMQTLHGDFLPWTREFLVQNAVSEDCLYLNVWTPKPGTGAKLPVLVYIPGGAFTEGSGEVPIYDGTRLAKRGVVVVTINYRLGVFGFFAYPGLTAESAHHASGNYGLMDQIAALRWVRRNIAAFGGDPARVTVWGQSAGAMSVGVLLVSERAHGLFSAAIANSGIGYTSLPMPSLAEAEAAGMKLAESHHVRGLKALRELPAAELATWTRYGMGPIVDGWVLSKSEQTLLKEGAGSDVPVLVGNVANDGLLSLPRLQTLEAWRAYSTSTYGRFAAEYRTLYPAGEAAEIRDSLLAAARDRERVSLYLWAKLRQTRARAPIYTYFFTRGVPWPQHPEFGAFHSGDLPYFFDNLVVLDRPWTEEDRRLATEASAYLRHFTARGNPNGPGLPDWAPVDPARPATFELGANLRAMPLADQAKVDFWNRVLTSDVAARLPLF</sequence>
<dbReference type="SMR" id="A0A1J5R6K6"/>
<dbReference type="InterPro" id="IPR029058">
    <property type="entry name" value="AB_hydrolase_fold"/>
</dbReference>
<dbReference type="Pfam" id="PF00135">
    <property type="entry name" value="COesterase"/>
    <property type="match status" value="1"/>
</dbReference>
<dbReference type="SUPFAM" id="SSF53474">
    <property type="entry name" value="alpha/beta-Hydrolases"/>
    <property type="match status" value="1"/>
</dbReference>
<accession>A0A1J5R6K6</accession>
<dbReference type="PANTHER" id="PTHR11559">
    <property type="entry name" value="CARBOXYLESTERASE"/>
    <property type="match status" value="1"/>
</dbReference>
<comment type="caution">
    <text evidence="4">The sequence shown here is derived from an EMBL/GenBank/DDBJ whole genome shotgun (WGS) entry which is preliminary data.</text>
</comment>
<proteinExistence type="inferred from homology"/>
<dbReference type="GO" id="GO:0016787">
    <property type="term" value="F:hydrolase activity"/>
    <property type="evidence" value="ECO:0007669"/>
    <property type="project" value="UniProtKB-KW"/>
</dbReference>
<feature type="domain" description="Carboxylesterase type B" evidence="3">
    <location>
        <begin position="25"/>
        <end position="504"/>
    </location>
</feature>
<dbReference type="PROSITE" id="PS00941">
    <property type="entry name" value="CARBOXYLESTERASE_B_2"/>
    <property type="match status" value="1"/>
</dbReference>
<dbReference type="InterPro" id="IPR019819">
    <property type="entry name" value="Carboxylesterase_B_CS"/>
</dbReference>
<name>A0A1J5R6K6_9ZZZZ</name>